<protein>
    <recommendedName>
        <fullName evidence="2">Ig-like domain-containing protein</fullName>
    </recommendedName>
</protein>
<feature type="signal peptide" evidence="1">
    <location>
        <begin position="1"/>
        <end position="22"/>
    </location>
</feature>
<dbReference type="SUPFAM" id="SSF48726">
    <property type="entry name" value="Immunoglobulin"/>
    <property type="match status" value="1"/>
</dbReference>
<dbReference type="SMART" id="SM00409">
    <property type="entry name" value="IG"/>
    <property type="match status" value="1"/>
</dbReference>
<dbReference type="PROSITE" id="PS50835">
    <property type="entry name" value="IG_LIKE"/>
    <property type="match status" value="1"/>
</dbReference>
<dbReference type="InterPro" id="IPR050150">
    <property type="entry name" value="IgV_Light_Chain"/>
</dbReference>
<proteinExistence type="predicted"/>
<evidence type="ECO:0000313" key="4">
    <source>
        <dbReference type="Proteomes" id="UP000694393"/>
    </source>
</evidence>
<keyword evidence="4" id="KW-1185">Reference proteome</keyword>
<reference evidence="3" key="2">
    <citation type="submission" date="2025-09" db="UniProtKB">
        <authorList>
            <consortium name="Ensembl"/>
        </authorList>
    </citation>
    <scope>IDENTIFICATION</scope>
</reference>
<feature type="domain" description="Ig-like" evidence="2">
    <location>
        <begin position="18"/>
        <end position="122"/>
    </location>
</feature>
<dbReference type="InterPro" id="IPR013783">
    <property type="entry name" value="Ig-like_fold"/>
</dbReference>
<organism evidence="3 4">
    <name type="scientific">Pelusios castaneus</name>
    <name type="common">West African mud turtle</name>
    <dbReference type="NCBI Taxonomy" id="367368"/>
    <lineage>
        <taxon>Eukaryota</taxon>
        <taxon>Metazoa</taxon>
        <taxon>Chordata</taxon>
        <taxon>Craniata</taxon>
        <taxon>Vertebrata</taxon>
        <taxon>Euteleostomi</taxon>
        <taxon>Archelosauria</taxon>
        <taxon>Testudinata</taxon>
        <taxon>Testudines</taxon>
        <taxon>Pleurodira</taxon>
        <taxon>Pelomedusidae</taxon>
        <taxon>Pelusios</taxon>
    </lineage>
</organism>
<dbReference type="InterPro" id="IPR036179">
    <property type="entry name" value="Ig-like_dom_sf"/>
</dbReference>
<dbReference type="SMART" id="SM00406">
    <property type="entry name" value="IGv"/>
    <property type="match status" value="1"/>
</dbReference>
<evidence type="ECO:0000313" key="3">
    <source>
        <dbReference type="Ensembl" id="ENSPCEP00000016101.1"/>
    </source>
</evidence>
<dbReference type="Proteomes" id="UP000694393">
    <property type="component" value="Unplaced"/>
</dbReference>
<evidence type="ECO:0000259" key="2">
    <source>
        <dbReference type="PROSITE" id="PS50835"/>
    </source>
</evidence>
<dbReference type="InterPro" id="IPR013106">
    <property type="entry name" value="Ig_V-set"/>
</dbReference>
<reference evidence="3" key="1">
    <citation type="submission" date="2025-08" db="UniProtKB">
        <authorList>
            <consortium name="Ensembl"/>
        </authorList>
    </citation>
    <scope>IDENTIFICATION</scope>
</reference>
<dbReference type="Pfam" id="PF07686">
    <property type="entry name" value="V-set"/>
    <property type="match status" value="1"/>
</dbReference>
<dbReference type="Gene3D" id="2.60.40.10">
    <property type="entry name" value="Immunoglobulins"/>
    <property type="match status" value="1"/>
</dbReference>
<dbReference type="InterPro" id="IPR003599">
    <property type="entry name" value="Ig_sub"/>
</dbReference>
<dbReference type="PANTHER" id="PTHR23267">
    <property type="entry name" value="IMMUNOGLOBULIN LIGHT CHAIN"/>
    <property type="match status" value="1"/>
</dbReference>
<keyword evidence="1" id="KW-0732">Signal</keyword>
<dbReference type="Ensembl" id="ENSPCET00000016668.1">
    <property type="protein sequence ID" value="ENSPCEP00000016101.1"/>
    <property type="gene ID" value="ENSPCEG00000012674.1"/>
</dbReference>
<dbReference type="InterPro" id="IPR007110">
    <property type="entry name" value="Ig-like_dom"/>
</dbReference>
<evidence type="ECO:0000256" key="1">
    <source>
        <dbReference type="SAM" id="SignalP"/>
    </source>
</evidence>
<feature type="chain" id="PRO_5034686880" description="Ig-like domain-containing protein" evidence="1">
    <location>
        <begin position="23"/>
        <end position="207"/>
    </location>
</feature>
<name>A0A8C8S8L7_9SAUR</name>
<dbReference type="AlphaFoldDB" id="A0A8C8S8L7"/>
<accession>A0A8C8S8L7</accession>
<sequence length="207" mass="23076">MQKPLWLCVLFLGWLGAPHCCACLIYQFTLTQPPAVLVTPGENVQLACVLSSGTSISGSYIRWYQQKPGEKPRYLLYYKDDSTQDKGSGVPDRFTASKDTSRNTCFLTISRAQAEDDADYYCSDWDGSANQYTVIQLHSKKEQKPLSPRATQRLEATCLSPVTQKWPSGLAPALNLYEVTQPLNSVGQTLKYSRRSSQNPSDVSTSF</sequence>